<protein>
    <submittedName>
        <fullName evidence="2">Uncharacterized protein</fullName>
    </submittedName>
</protein>
<sequence>MGRKATRTTVDDRAAAERERSRRRRAKAQATIAEAVPPHSAPNRAFAESNGNAAPATASRRRSPRLAHAVEPPPTTQAPPTANHVPESLLDGLAALSIQHTATGAELSSLPPDEGHPLGDAAGDDRIMESIECHVADDHSISGNDDLGVYEGETEKDDGNDNDVIDVQSKTPDSLTVPGPDPASESGNAVAQAPRSRAETFADMLQNTDENEDNSPPPQLSSSPRSSNSIEAEDRSPAYSDWSGLSQHETADSILDQYLQATPNQETVGGRDFLQAQGKMYSQILKTFFSSECYCDRTPDRREPEHTHTVQERTEYFQRRMPPLDCILGGIQHAADLRASLARWQDFLSNQPAEPLSFAKTQAALPEAVVTITRKWDIDSIWLGAKDLGAIQDPSGFHLGFLPPHSCNISSDQVVQPHGLDLAHTRHIKLGNFTAGSVRFSVLLFFPEISSSPGRVTKASNNSLSLERQRDLYEEIILPAAYETLPAHTRQEIPCSYDLLYAKSRSFQEKPGGGARSPDDMHRAFHLTYHVPTAALSQLWAAIVQRANQFRVRAKRGDDIPYFKEPQLLFQSHDLKNMFARPSVHESMCLFRDAILANLDPTRLDVHSCWLDIGSREWVERPDPNPGVSRESTEAWTLLWKSQCHEQLHRELNSTLPDANAGHPDTRGLGIIRAKAYSCQKELFGVLYSSYELFQSGHLPLLAFDEGMLKELASMSQGRHRASTTQLRRESLLSAWEANKRHLRAISTARLLADYGARKEVTFRLDVILAMWSTGELGAGRSPHTGSRARSVPLRRDEVASQSHCAFWAVPTRDINALIVTQAARLVLPLEYLFQEAVAIPLVPHDDPGHHDLTNASSTASSAASSQVQQILAFYTAQLLCRLLTWSLGSNTDRPFDRWIWLQRWTTRPRSRRSGAVKMRKERLGLGLREPLDGDGMFWIPHRHMDWQRGHLSLEVLLDLYMPRSPLQARLAHQPNLQALTSSRVTIEYRLHVWLDEARRMFADGQIGEGQDLVRRAAELATEEIARSYHQHLLAKIAWYWDKARDSLGRKVIGRLKSLQSAQEACLLDQGTVVTAQTIWEIYRDAWAQYTDDIVKQGLAQQAVDTIVDIEEHLPEGLPCWMSTRRHKPPENSWCDFFLQFYGVYKSLFYSLGEDAELFDDFFGSQIGRYILVTFNSESSKEVGTRRGEHTWQHGKPAFFGIQFWAPYFSPPRTRQPTLAQIFPSGEYPRDLDDSTVARVPSVRAMQMLDVALRPEWVEVVILANNTRSAKEEEAMKVRCTAALEYMAYISGPRWVQRKDSFFMRPWAFDSFDGRYYGEADYFYLPIPETHNPNGKDKTIFLQQTEPPEREIEELSEESIAVDEITEEQEENEDEQEE</sequence>
<feature type="compositionally biased region" description="Acidic residues" evidence="1">
    <location>
        <begin position="152"/>
        <end position="164"/>
    </location>
</feature>
<name>A0A9P9I910_9HYPO</name>
<feature type="compositionally biased region" description="Basic and acidic residues" evidence="1">
    <location>
        <begin position="113"/>
        <end position="140"/>
    </location>
</feature>
<dbReference type="EMBL" id="JAGMUU010000051">
    <property type="protein sequence ID" value="KAH7112291.1"/>
    <property type="molecule type" value="Genomic_DNA"/>
</dbReference>
<gene>
    <name evidence="2" type="ORF">B0J13DRAFT_631513</name>
</gene>
<feature type="compositionally biased region" description="Acidic residues" evidence="1">
    <location>
        <begin position="1351"/>
        <end position="1378"/>
    </location>
</feature>
<proteinExistence type="predicted"/>
<comment type="caution">
    <text evidence="2">The sequence shown here is derived from an EMBL/GenBank/DDBJ whole genome shotgun (WGS) entry which is preliminary data.</text>
</comment>
<dbReference type="OrthoDB" id="5096121at2759"/>
<evidence type="ECO:0000313" key="3">
    <source>
        <dbReference type="Proteomes" id="UP000717696"/>
    </source>
</evidence>
<evidence type="ECO:0000313" key="2">
    <source>
        <dbReference type="EMBL" id="KAH7112291.1"/>
    </source>
</evidence>
<accession>A0A9P9I910</accession>
<feature type="compositionally biased region" description="Low complexity" evidence="1">
    <location>
        <begin position="220"/>
        <end position="229"/>
    </location>
</feature>
<reference evidence="2" key="1">
    <citation type="journal article" date="2021" name="Nat. Commun.">
        <title>Genetic determinants of endophytism in the Arabidopsis root mycobiome.</title>
        <authorList>
            <person name="Mesny F."/>
            <person name="Miyauchi S."/>
            <person name="Thiergart T."/>
            <person name="Pickel B."/>
            <person name="Atanasova L."/>
            <person name="Karlsson M."/>
            <person name="Huettel B."/>
            <person name="Barry K.W."/>
            <person name="Haridas S."/>
            <person name="Chen C."/>
            <person name="Bauer D."/>
            <person name="Andreopoulos W."/>
            <person name="Pangilinan J."/>
            <person name="LaButti K."/>
            <person name="Riley R."/>
            <person name="Lipzen A."/>
            <person name="Clum A."/>
            <person name="Drula E."/>
            <person name="Henrissat B."/>
            <person name="Kohler A."/>
            <person name="Grigoriev I.V."/>
            <person name="Martin F.M."/>
            <person name="Hacquard S."/>
        </authorList>
    </citation>
    <scope>NUCLEOTIDE SEQUENCE</scope>
    <source>
        <strain evidence="2">MPI-CAGE-AT-0021</strain>
    </source>
</reference>
<keyword evidence="3" id="KW-1185">Reference proteome</keyword>
<evidence type="ECO:0000256" key="1">
    <source>
        <dbReference type="SAM" id="MobiDB-lite"/>
    </source>
</evidence>
<feature type="region of interest" description="Disordered" evidence="1">
    <location>
        <begin position="103"/>
        <end position="244"/>
    </location>
</feature>
<feature type="region of interest" description="Disordered" evidence="1">
    <location>
        <begin position="1347"/>
        <end position="1378"/>
    </location>
</feature>
<feature type="compositionally biased region" description="Basic and acidic residues" evidence="1">
    <location>
        <begin position="9"/>
        <end position="20"/>
    </location>
</feature>
<feature type="region of interest" description="Disordered" evidence="1">
    <location>
        <begin position="1"/>
        <end position="89"/>
    </location>
</feature>
<organism evidence="2 3">
    <name type="scientific">Dactylonectria estremocensis</name>
    <dbReference type="NCBI Taxonomy" id="1079267"/>
    <lineage>
        <taxon>Eukaryota</taxon>
        <taxon>Fungi</taxon>
        <taxon>Dikarya</taxon>
        <taxon>Ascomycota</taxon>
        <taxon>Pezizomycotina</taxon>
        <taxon>Sordariomycetes</taxon>
        <taxon>Hypocreomycetidae</taxon>
        <taxon>Hypocreales</taxon>
        <taxon>Nectriaceae</taxon>
        <taxon>Dactylonectria</taxon>
    </lineage>
</organism>
<dbReference type="Proteomes" id="UP000717696">
    <property type="component" value="Unassembled WGS sequence"/>
</dbReference>